<evidence type="ECO:0000313" key="7">
    <source>
        <dbReference type="EMBL" id="MBW2960330.1"/>
    </source>
</evidence>
<feature type="chain" id="PRO_5045762568" evidence="4">
    <location>
        <begin position="23"/>
        <end position="746"/>
    </location>
</feature>
<reference evidence="7 8" key="1">
    <citation type="submission" date="2021-07" db="EMBL/GenBank/DDBJ databases">
        <title>Mesonia aestuariivivens sp. nov., isolated from a tidal flat.</title>
        <authorList>
            <person name="Kim Y.-O."/>
            <person name="Yoon J.-H."/>
        </authorList>
    </citation>
    <scope>NUCLEOTIDE SEQUENCE [LARGE SCALE GENOMIC DNA]</scope>
    <source>
        <strain evidence="7 8">JHPTF-M18</strain>
    </source>
</reference>
<dbReference type="PROSITE" id="PS51635">
    <property type="entry name" value="PNPLA"/>
    <property type="match status" value="1"/>
</dbReference>
<feature type="domain" description="POTRA" evidence="6">
    <location>
        <begin position="329"/>
        <end position="401"/>
    </location>
</feature>
<keyword evidence="2" id="KW-0472">Membrane</keyword>
<comment type="subcellular location">
    <subcellularLocation>
        <location evidence="1">Membrane</location>
    </subcellularLocation>
</comment>
<dbReference type="Proteomes" id="UP000719267">
    <property type="component" value="Unassembled WGS sequence"/>
</dbReference>
<proteinExistence type="predicted"/>
<keyword evidence="3" id="KW-0443">Lipid metabolism</keyword>
<evidence type="ECO:0000259" key="5">
    <source>
        <dbReference type="PROSITE" id="PS51635"/>
    </source>
</evidence>
<feature type="domain" description="PNPLA" evidence="5">
    <location>
        <begin position="31"/>
        <end position="221"/>
    </location>
</feature>
<evidence type="ECO:0000256" key="3">
    <source>
        <dbReference type="PROSITE-ProRule" id="PRU01161"/>
    </source>
</evidence>
<name>A0ABS6VXM0_9FLAO</name>
<feature type="active site" description="Nucleophile" evidence="3">
    <location>
        <position position="64"/>
    </location>
</feature>
<gene>
    <name evidence="7" type="ORF">KW502_00770</name>
</gene>
<dbReference type="CDD" id="cd07205">
    <property type="entry name" value="Pat_PNPLA6_PNPLA7_NTE1_like"/>
    <property type="match status" value="1"/>
</dbReference>
<dbReference type="InterPro" id="IPR002641">
    <property type="entry name" value="PNPLA_dom"/>
</dbReference>
<feature type="short sequence motif" description="GXSXG" evidence="3">
    <location>
        <begin position="62"/>
        <end position="66"/>
    </location>
</feature>
<dbReference type="RefSeq" id="WP_219038618.1">
    <property type="nucleotide sequence ID" value="NZ_JAHWDF010000001.1"/>
</dbReference>
<dbReference type="Pfam" id="PF19143">
    <property type="entry name" value="Omp85_2"/>
    <property type="match status" value="1"/>
</dbReference>
<feature type="short sequence motif" description="DGA/G" evidence="3">
    <location>
        <begin position="208"/>
        <end position="210"/>
    </location>
</feature>
<comment type="caution">
    <text evidence="7">The sequence shown here is derived from an EMBL/GenBank/DDBJ whole genome shotgun (WGS) entry which is preliminary data.</text>
</comment>
<dbReference type="Pfam" id="PF01734">
    <property type="entry name" value="Patatin"/>
    <property type="match status" value="1"/>
</dbReference>
<feature type="active site" description="Proton acceptor" evidence="3">
    <location>
        <position position="208"/>
    </location>
</feature>
<keyword evidence="4" id="KW-0732">Signal</keyword>
<dbReference type="EMBL" id="JAHWDF010000001">
    <property type="protein sequence ID" value="MBW2960330.1"/>
    <property type="molecule type" value="Genomic_DNA"/>
</dbReference>
<keyword evidence="8" id="KW-1185">Reference proteome</keyword>
<dbReference type="PANTHER" id="PTHR14226:SF76">
    <property type="entry name" value="NTE FAMILY PROTEIN RSSA"/>
    <property type="match status" value="1"/>
</dbReference>
<feature type="short sequence motif" description="GXGXXG" evidence="3">
    <location>
        <begin position="35"/>
        <end position="40"/>
    </location>
</feature>
<evidence type="ECO:0000256" key="1">
    <source>
        <dbReference type="ARBA" id="ARBA00004370"/>
    </source>
</evidence>
<dbReference type="InterPro" id="IPR043864">
    <property type="entry name" value="Omp85-like_dom"/>
</dbReference>
<dbReference type="InterPro" id="IPR034746">
    <property type="entry name" value="POTRA"/>
</dbReference>
<protein>
    <submittedName>
        <fullName evidence="7">Patatin-like phospholipase family protein</fullName>
    </submittedName>
</protein>
<dbReference type="PROSITE" id="PS51779">
    <property type="entry name" value="POTRA"/>
    <property type="match status" value="1"/>
</dbReference>
<dbReference type="InterPro" id="IPR050301">
    <property type="entry name" value="NTE"/>
</dbReference>
<accession>A0ABS6VXM0</accession>
<organism evidence="7 8">
    <name type="scientific">Mesonia aestuariivivens</name>
    <dbReference type="NCBI Taxonomy" id="2796128"/>
    <lineage>
        <taxon>Bacteria</taxon>
        <taxon>Pseudomonadati</taxon>
        <taxon>Bacteroidota</taxon>
        <taxon>Flavobacteriia</taxon>
        <taxon>Flavobacteriales</taxon>
        <taxon>Flavobacteriaceae</taxon>
        <taxon>Mesonia</taxon>
    </lineage>
</organism>
<evidence type="ECO:0000256" key="4">
    <source>
        <dbReference type="SAM" id="SignalP"/>
    </source>
</evidence>
<evidence type="ECO:0000313" key="8">
    <source>
        <dbReference type="Proteomes" id="UP000719267"/>
    </source>
</evidence>
<sequence length="746" mass="84161">MKKIFRLLFLLLGMLAFSQAKAQSEDLKVGLVLSGGGAKGLAHIGALKIIKESGVRIDYIGGTSMGAIIGSLYASGYSPEQLDSIFKLTNFNKLIQDELPREVKSFNEKKDAERYAIALPFKNFKLSFPSGLSKGQNLYNLMMQLTTPVAQIEDFSKLPIPFFCIGTNIETGKEVVLDHGSLARSVAASGSIPSLFSPVEINGQLITDGGVTNNYPIDEIKKRGIDYVIGVDVQDSLADRTQLQTAFEILTQINNFRTIHAMEGKRQKTDLYIKPNIKDFSILSFDQGSAIIKEGELETEKFLDELKKITQRQLKSSVEKEKLMLTDSIYIGQIHINGNNNYPRNYIRGKLKIDSDTKISYRELNRGINNLSATGNFKKIEYKLSPKRGGKSNLVLTIHENEINTWVRGALHYDELYKSAALVNFTQKSLFLKNDITSVDLVAGDNFRYNFSYYIDKGSYWSIGLNSRYNEFKQGVPFNFVEDNFNLGDFNVNKVEVEYSDLTNQFYVETYFVKEFKFGLGGEHKYTKLETETIVENENNQEFPVTILEQSNLFSAFGYLEYDKYDNAYFPAHGAHFKGDFHWYLLDSKSSFGFEPFSILKGSAGYAFSPLHKFSLRIQSETGIRFGDSKMNGLDFFLGGYGNRFINNVKPLLGYDFLSISGDSYVKSLVEIDYEVFSKNHIIASYNVANVEDGLYSSGNVFSLPDYTGVALGYGIETLLGPIEVKYSYAPELSESQWFFSLGFWF</sequence>
<evidence type="ECO:0000259" key="6">
    <source>
        <dbReference type="PROSITE" id="PS51779"/>
    </source>
</evidence>
<keyword evidence="3" id="KW-0378">Hydrolase</keyword>
<evidence type="ECO:0000256" key="2">
    <source>
        <dbReference type="ARBA" id="ARBA00023136"/>
    </source>
</evidence>
<dbReference type="PANTHER" id="PTHR14226">
    <property type="entry name" value="NEUROPATHY TARGET ESTERASE/SWISS CHEESE D.MELANOGASTER"/>
    <property type="match status" value="1"/>
</dbReference>
<feature type="signal peptide" evidence="4">
    <location>
        <begin position="1"/>
        <end position="22"/>
    </location>
</feature>
<keyword evidence="3" id="KW-0442">Lipid degradation</keyword>